<dbReference type="EMBL" id="JACXZA010000001">
    <property type="protein sequence ID" value="MBD3917419.1"/>
    <property type="molecule type" value="Genomic_DNA"/>
</dbReference>
<dbReference type="RefSeq" id="WP_191201718.1">
    <property type="nucleotide sequence ID" value="NZ_JACXZA010000001.1"/>
</dbReference>
<proteinExistence type="predicted"/>
<evidence type="ECO:0000313" key="2">
    <source>
        <dbReference type="EMBL" id="MBD3917419.1"/>
    </source>
</evidence>
<gene>
    <name evidence="2" type="ORF">H8B09_01530</name>
</gene>
<dbReference type="Proteomes" id="UP000609346">
    <property type="component" value="Unassembled WGS sequence"/>
</dbReference>
<dbReference type="InterPro" id="IPR000182">
    <property type="entry name" value="GNAT_dom"/>
</dbReference>
<dbReference type="InterPro" id="IPR016181">
    <property type="entry name" value="Acyl_CoA_acyltransferase"/>
</dbReference>
<evidence type="ECO:0000313" key="3">
    <source>
        <dbReference type="Proteomes" id="UP000609346"/>
    </source>
</evidence>
<organism evidence="2 3">
    <name type="scientific">Paenibacillus terricola</name>
    <dbReference type="NCBI Taxonomy" id="2763503"/>
    <lineage>
        <taxon>Bacteria</taxon>
        <taxon>Bacillati</taxon>
        <taxon>Bacillota</taxon>
        <taxon>Bacilli</taxon>
        <taxon>Bacillales</taxon>
        <taxon>Paenibacillaceae</taxon>
        <taxon>Paenibacillus</taxon>
    </lineage>
</organism>
<accession>A0ABR8MTE4</accession>
<keyword evidence="3" id="KW-1185">Reference proteome</keyword>
<sequence>MNWLLIVTRALAERLEQSEIDYMISRVNAIGQREGNPMGAEVRQFGGATAFYVHEMPWGSFNTVKGVREEHIDYIDEIISFFRERSRSFQFEITPANSSSELLSYLTDRGFRQSGFHTVLYGMPNAEEEPAYAAGIAIRELKADEFELYGKLHCLGTGLNVDGAGHVADNNRVLYDQPGWRFYIGFVDDQPAGVAVMYMHNSTASLTFAATIPAFRKRGLQTAFLHKRCYDAAIAQCDLVVSQAAYASISQNNMERAGLRIGYTRAVWTSHS</sequence>
<feature type="domain" description="N-acetyltransferase" evidence="1">
    <location>
        <begin position="136"/>
        <end position="272"/>
    </location>
</feature>
<reference evidence="2 3" key="1">
    <citation type="submission" date="2020-09" db="EMBL/GenBank/DDBJ databases">
        <title>Paenibacillus sp. strain PR3 16S rRNA gene Genome sequencing and assembly.</title>
        <authorList>
            <person name="Kim J."/>
        </authorList>
    </citation>
    <scope>NUCLEOTIDE SEQUENCE [LARGE SCALE GENOMIC DNA]</scope>
    <source>
        <strain evidence="2 3">PR3</strain>
    </source>
</reference>
<evidence type="ECO:0000259" key="1">
    <source>
        <dbReference type="PROSITE" id="PS51186"/>
    </source>
</evidence>
<protein>
    <submittedName>
        <fullName evidence="2">GNAT family N-acetyltransferase</fullName>
    </submittedName>
</protein>
<dbReference type="SUPFAM" id="SSF55729">
    <property type="entry name" value="Acyl-CoA N-acyltransferases (Nat)"/>
    <property type="match status" value="1"/>
</dbReference>
<dbReference type="PROSITE" id="PS51186">
    <property type="entry name" value="GNAT"/>
    <property type="match status" value="1"/>
</dbReference>
<dbReference type="Gene3D" id="3.40.630.30">
    <property type="match status" value="1"/>
</dbReference>
<comment type="caution">
    <text evidence="2">The sequence shown here is derived from an EMBL/GenBank/DDBJ whole genome shotgun (WGS) entry which is preliminary data.</text>
</comment>
<name>A0ABR8MTE4_9BACL</name>